<dbReference type="NCBIfam" id="TIGR03599">
    <property type="entry name" value="YloV"/>
    <property type="match status" value="1"/>
</dbReference>
<dbReference type="SMART" id="SM01120">
    <property type="entry name" value="Dak2"/>
    <property type="match status" value="1"/>
</dbReference>
<dbReference type="InterPro" id="IPR033470">
    <property type="entry name" value="FakA-like_C"/>
</dbReference>
<dbReference type="PROSITE" id="PS51480">
    <property type="entry name" value="DHAL"/>
    <property type="match status" value="1"/>
</dbReference>
<comment type="caution">
    <text evidence="2">The sequence shown here is derived from an EMBL/GenBank/DDBJ whole genome shotgun (WGS) entry which is preliminary data.</text>
</comment>
<keyword evidence="3" id="KW-1185">Reference proteome</keyword>
<dbReference type="SMART" id="SM01121">
    <property type="entry name" value="Dak1_2"/>
    <property type="match status" value="1"/>
</dbReference>
<dbReference type="InterPro" id="IPR048394">
    <property type="entry name" value="FakA-like_M"/>
</dbReference>
<dbReference type="Pfam" id="PF02734">
    <property type="entry name" value="Dak2"/>
    <property type="match status" value="1"/>
</dbReference>
<dbReference type="RefSeq" id="WP_140781103.1">
    <property type="nucleotide sequence ID" value="NZ_VFSS01000002.1"/>
</dbReference>
<evidence type="ECO:0000313" key="2">
    <source>
        <dbReference type="EMBL" id="TPE57718.1"/>
    </source>
</evidence>
<evidence type="ECO:0000313" key="3">
    <source>
        <dbReference type="Proteomes" id="UP000319776"/>
    </source>
</evidence>
<dbReference type="InterPro" id="IPR050270">
    <property type="entry name" value="DegV_domain_contain"/>
</dbReference>
<proteinExistence type="predicted"/>
<dbReference type="Proteomes" id="UP000319776">
    <property type="component" value="Unassembled WGS sequence"/>
</dbReference>
<dbReference type="AlphaFoldDB" id="A0A501XAQ3"/>
<gene>
    <name evidence="2" type="ORF">FJO69_00780</name>
</gene>
<dbReference type="OrthoDB" id="9760324at2"/>
<reference evidence="2 3" key="1">
    <citation type="submission" date="2019-06" db="EMBL/GenBank/DDBJ databases">
        <title>Mycoplasma falconis type strain whole genome sequence.</title>
        <authorList>
            <person name="Spergser J."/>
        </authorList>
    </citation>
    <scope>NUCLEOTIDE SEQUENCE [LARGE SCALE GENOMIC DNA]</scope>
    <source>
        <strain evidence="2 3">ATCC 51372</strain>
    </source>
</reference>
<dbReference type="InterPro" id="IPR019986">
    <property type="entry name" value="YloV-like"/>
</dbReference>
<dbReference type="GO" id="GO:0004371">
    <property type="term" value="F:glycerone kinase activity"/>
    <property type="evidence" value="ECO:0007669"/>
    <property type="project" value="InterPro"/>
</dbReference>
<dbReference type="GO" id="GO:0006071">
    <property type="term" value="P:glycerol metabolic process"/>
    <property type="evidence" value="ECO:0007669"/>
    <property type="project" value="InterPro"/>
</dbReference>
<dbReference type="InterPro" id="IPR036117">
    <property type="entry name" value="DhaL_dom_sf"/>
</dbReference>
<dbReference type="PANTHER" id="PTHR33434:SF4">
    <property type="entry name" value="PHOSPHATASE PROTEIN"/>
    <property type="match status" value="1"/>
</dbReference>
<name>A0A501XAQ3_9BACT</name>
<sequence>MKELTGKMWCEALLSASNNLTNKKNIINALNVFPVPDGDTGSNMASTIASAVSATKYNDEITLEEASRAIAKNMLLSARGNSGVILSQIFKGFENAFKGKKVASPFDVVQSFEEACKSAYKSVLKPIEGTILTVIRETKEELKAQALMDSSLEQIYDMAYSAARKSCDNTPKLLKVLAEVGVTDSGGEGLYVILEGIRAYFLGKPVELSQEEKEITNMISDGEVFEGEFGYCTEFILDLYRKDKFNKDYLVKKLEKIGNSMVVVNDENLLKVHIHTVKPGNVLNAVNSLGQFIKVKIENMTLQANEGKENYNKKHNIEQQKEITNVELKECGIVSCNSGQGIIYTVKDYGVDYVVEGGQTNNPSIQDIVNAIKAVPAKTVFILPNNSNIILSAQQASTIATDKNIIIIPTKSQAQTVAILTNYSSENSVKDNQKLMKEALKHVSYGEIAPSVKTTKLNGVRVKEGEFMSIKQGKLIDVATTYNEAAIKLVDNLINKDTQLLTIYYGRDVSESDADELKTYLEVNYDVTVDIIQGDQSVYPYLISAE</sequence>
<dbReference type="Pfam" id="PF21645">
    <property type="entry name" value="FakA-like_M"/>
    <property type="match status" value="1"/>
</dbReference>
<dbReference type="SUPFAM" id="SSF101473">
    <property type="entry name" value="DhaL-like"/>
    <property type="match status" value="1"/>
</dbReference>
<feature type="domain" description="DhaL" evidence="1">
    <location>
        <begin position="7"/>
        <end position="199"/>
    </location>
</feature>
<evidence type="ECO:0000259" key="1">
    <source>
        <dbReference type="PROSITE" id="PS51480"/>
    </source>
</evidence>
<accession>A0A501XAQ3</accession>
<protein>
    <submittedName>
        <fullName evidence="2">DAK2 domain-containing protein</fullName>
    </submittedName>
</protein>
<dbReference type="PANTHER" id="PTHR33434">
    <property type="entry name" value="DEGV DOMAIN-CONTAINING PROTEIN DR_1986-RELATED"/>
    <property type="match status" value="1"/>
</dbReference>
<dbReference type="EMBL" id="VFSS01000002">
    <property type="protein sequence ID" value="TPE57718.1"/>
    <property type="molecule type" value="Genomic_DNA"/>
</dbReference>
<organism evidence="2 3">
    <name type="scientific">[Mycoplasma] falconis</name>
    <dbReference type="NCBI Taxonomy" id="92403"/>
    <lineage>
        <taxon>Bacteria</taxon>
        <taxon>Bacillati</taxon>
        <taxon>Mycoplasmatota</taxon>
        <taxon>Mycoplasmoidales</taxon>
        <taxon>Metamycoplasmataceae</taxon>
        <taxon>Metamycoplasma</taxon>
    </lineage>
</organism>
<dbReference type="InterPro" id="IPR004007">
    <property type="entry name" value="DhaL_dom"/>
</dbReference>
<dbReference type="Gene3D" id="1.25.40.340">
    <property type="match status" value="1"/>
</dbReference>
<dbReference type="Pfam" id="PF13684">
    <property type="entry name" value="FakA-like_C"/>
    <property type="match status" value="1"/>
</dbReference>